<evidence type="ECO:0000313" key="4">
    <source>
        <dbReference type="Proteomes" id="UP001189429"/>
    </source>
</evidence>
<keyword evidence="1" id="KW-0175">Coiled coil</keyword>
<dbReference type="PANTHER" id="PTHR12697">
    <property type="entry name" value="PBS LYASE HEAT-LIKE PROTEIN"/>
    <property type="match status" value="1"/>
</dbReference>
<name>A0ABN9S871_9DINO</name>
<dbReference type="EMBL" id="CAUYUJ010009935">
    <property type="protein sequence ID" value="CAK0828082.1"/>
    <property type="molecule type" value="Genomic_DNA"/>
</dbReference>
<feature type="coiled-coil region" evidence="1">
    <location>
        <begin position="112"/>
        <end position="160"/>
    </location>
</feature>
<organism evidence="3 4">
    <name type="scientific">Prorocentrum cordatum</name>
    <dbReference type="NCBI Taxonomy" id="2364126"/>
    <lineage>
        <taxon>Eukaryota</taxon>
        <taxon>Sar</taxon>
        <taxon>Alveolata</taxon>
        <taxon>Dinophyceae</taxon>
        <taxon>Prorocentrales</taxon>
        <taxon>Prorocentraceae</taxon>
        <taxon>Prorocentrum</taxon>
    </lineage>
</organism>
<dbReference type="SMART" id="SM00567">
    <property type="entry name" value="EZ_HEAT"/>
    <property type="match status" value="2"/>
</dbReference>
<evidence type="ECO:0008006" key="5">
    <source>
        <dbReference type="Google" id="ProtNLM"/>
    </source>
</evidence>
<feature type="region of interest" description="Disordered" evidence="2">
    <location>
        <begin position="1"/>
        <end position="40"/>
    </location>
</feature>
<keyword evidence="4" id="KW-1185">Reference proteome</keyword>
<feature type="compositionally biased region" description="Low complexity" evidence="2">
    <location>
        <begin position="15"/>
        <end position="32"/>
    </location>
</feature>
<dbReference type="InterPro" id="IPR004155">
    <property type="entry name" value="PBS_lyase_HEAT"/>
</dbReference>
<feature type="compositionally biased region" description="Basic and acidic residues" evidence="2">
    <location>
        <begin position="488"/>
        <end position="498"/>
    </location>
</feature>
<feature type="region of interest" description="Disordered" evidence="2">
    <location>
        <begin position="475"/>
        <end position="509"/>
    </location>
</feature>
<reference evidence="3" key="1">
    <citation type="submission" date="2023-10" db="EMBL/GenBank/DDBJ databases">
        <authorList>
            <person name="Chen Y."/>
            <person name="Shah S."/>
            <person name="Dougan E. K."/>
            <person name="Thang M."/>
            <person name="Chan C."/>
        </authorList>
    </citation>
    <scope>NUCLEOTIDE SEQUENCE [LARGE SCALE GENOMIC DNA]</scope>
</reference>
<feature type="compositionally biased region" description="Low complexity" evidence="2">
    <location>
        <begin position="475"/>
        <end position="485"/>
    </location>
</feature>
<gene>
    <name evidence="3" type="ORF">PCOR1329_LOCUS27425</name>
</gene>
<dbReference type="Proteomes" id="UP001189429">
    <property type="component" value="Unassembled WGS sequence"/>
</dbReference>
<evidence type="ECO:0000256" key="2">
    <source>
        <dbReference type="SAM" id="MobiDB-lite"/>
    </source>
</evidence>
<evidence type="ECO:0000313" key="3">
    <source>
        <dbReference type="EMBL" id="CAK0828082.1"/>
    </source>
</evidence>
<dbReference type="PANTHER" id="PTHR12697:SF5">
    <property type="entry name" value="DEOXYHYPUSINE HYDROXYLASE"/>
    <property type="match status" value="1"/>
</dbReference>
<evidence type="ECO:0000256" key="1">
    <source>
        <dbReference type="SAM" id="Coils"/>
    </source>
</evidence>
<protein>
    <recommendedName>
        <fullName evidence="5">Methyltransferase FkbM domain-containing protein</fullName>
    </recommendedName>
</protein>
<comment type="caution">
    <text evidence="3">The sequence shown here is derived from an EMBL/GenBank/DDBJ whole genome shotgun (WGS) entry which is preliminary data.</text>
</comment>
<sequence length="685" mass="72365">MRPGKGKKGRRRARAVAAAATASAAGSDAGAPAGQGGGADSYASGCLAKLQRDIKYLEGYPCLSGGSAGFVEEQLVALRAQRDVLAAALAADKQASLSRAAKLRREAHTASRAEKKLAVADAEADLQAAHEKLAQAEEQHKAAKERFDTLESALAEAGHECLQVTEVDLAAMRGLFVQLRTLPSAQTTGNLARAWEFTMQQMSAVQAMLPLAQSSPVPPARESWSDSCPLDGGEVDPASDVDLVETQPSVERGRLGRRPPASEAWAKVSPGPVRELAEEAADVDPLATVPSVAAAEAASKRALQLGGTACLCVPGGGQGARDAAGRSGGPALCAVPERPSAGGAPDNSLIMKMDIEGSEWPMYADGQAGLEKLQQLGFEFHELRQTKSHDMYATALRNIQDAGFEVAIHGNINWYFYSVHDSKDDFVIPRVLEVTLVKNMPSLATCQARQHLHPLDRDNNPELWPLPMAKLPGAAGGAQLPGSAARLEGGDDRRERPRTPNPEPQVTRHEAAEGLAAVWAFGAEDGGAPARRAEVLSLLGAYADEAPARAGGIPAGGPALAETCRLAVQGLERDRTKMCACQHRSFDPALGEPGATEADVPRLRQQLMDVDASLYSRYVAMFTLRNLATPPSIGDPLCESLDTDASSAVLRHEVAFILGQLECEEAAAALSRNLARVEDLPSTPW</sequence>
<accession>A0ABN9S871</accession>
<feature type="compositionally biased region" description="Basic residues" evidence="2">
    <location>
        <begin position="1"/>
        <end position="14"/>
    </location>
</feature>
<proteinExistence type="predicted"/>